<comment type="caution">
    <text evidence="1">The sequence shown here is derived from an EMBL/GenBank/DDBJ whole genome shotgun (WGS) entry which is preliminary data.</text>
</comment>
<organism evidence="1 2">
    <name type="scientific">Steinernema carpocapsae</name>
    <name type="common">Entomopathogenic nematode</name>
    <dbReference type="NCBI Taxonomy" id="34508"/>
    <lineage>
        <taxon>Eukaryota</taxon>
        <taxon>Metazoa</taxon>
        <taxon>Ecdysozoa</taxon>
        <taxon>Nematoda</taxon>
        <taxon>Chromadorea</taxon>
        <taxon>Rhabditida</taxon>
        <taxon>Tylenchina</taxon>
        <taxon>Panagrolaimomorpha</taxon>
        <taxon>Strongyloidoidea</taxon>
        <taxon>Steinernematidae</taxon>
        <taxon>Steinernema</taxon>
    </lineage>
</organism>
<gene>
    <name evidence="1" type="ORF">L596_019109</name>
</gene>
<reference evidence="1 2" key="2">
    <citation type="journal article" date="2019" name="G3 (Bethesda)">
        <title>Hybrid Assembly of the Genome of the Entomopathogenic Nematode Steinernema carpocapsae Identifies the X-Chromosome.</title>
        <authorList>
            <person name="Serra L."/>
            <person name="Macchietto M."/>
            <person name="Macias-Munoz A."/>
            <person name="McGill C.J."/>
            <person name="Rodriguez I.M."/>
            <person name="Rodriguez B."/>
            <person name="Murad R."/>
            <person name="Mortazavi A."/>
        </authorList>
    </citation>
    <scope>NUCLEOTIDE SEQUENCE [LARGE SCALE GENOMIC DNA]</scope>
    <source>
        <strain evidence="1 2">ALL</strain>
    </source>
</reference>
<evidence type="ECO:0000313" key="1">
    <source>
        <dbReference type="EMBL" id="TKR78278.1"/>
    </source>
</evidence>
<dbReference type="EMBL" id="AZBU02000005">
    <property type="protein sequence ID" value="TKR78278.1"/>
    <property type="molecule type" value="Genomic_DNA"/>
</dbReference>
<sequence>MPSPSSSRGVRLPRLVRSGRSATICVKSCQIASSGLQTAPGFSRLILFPAIVIGSVDSFVVDHRPDDFHNGIRELFVEPARSSLLRLLPSTSFPIPNCA</sequence>
<protein>
    <submittedName>
        <fullName evidence="1">Uncharacterized protein</fullName>
    </submittedName>
</protein>
<evidence type="ECO:0000313" key="2">
    <source>
        <dbReference type="Proteomes" id="UP000298663"/>
    </source>
</evidence>
<reference evidence="1 2" key="1">
    <citation type="journal article" date="2015" name="Genome Biol.">
        <title>Comparative genomics of Steinernema reveals deeply conserved gene regulatory networks.</title>
        <authorList>
            <person name="Dillman A.R."/>
            <person name="Macchietto M."/>
            <person name="Porter C.F."/>
            <person name="Rogers A."/>
            <person name="Williams B."/>
            <person name="Antoshechkin I."/>
            <person name="Lee M.M."/>
            <person name="Goodwin Z."/>
            <person name="Lu X."/>
            <person name="Lewis E.E."/>
            <person name="Goodrich-Blair H."/>
            <person name="Stock S.P."/>
            <person name="Adams B.J."/>
            <person name="Sternberg P.W."/>
            <person name="Mortazavi A."/>
        </authorList>
    </citation>
    <scope>NUCLEOTIDE SEQUENCE [LARGE SCALE GENOMIC DNA]</scope>
    <source>
        <strain evidence="1 2">ALL</strain>
    </source>
</reference>
<dbReference type="AlphaFoldDB" id="A0A4U5N6V8"/>
<dbReference type="Proteomes" id="UP000298663">
    <property type="component" value="Unassembled WGS sequence"/>
</dbReference>
<name>A0A4U5N6V8_STECR</name>
<accession>A0A4U5N6V8</accession>
<keyword evidence="2" id="KW-1185">Reference proteome</keyword>
<proteinExistence type="predicted"/>